<feature type="transmembrane region" description="Helical" evidence="1">
    <location>
        <begin position="52"/>
        <end position="72"/>
    </location>
</feature>
<dbReference type="EMBL" id="JACAZI010000017">
    <property type="protein sequence ID" value="KAF7342420.1"/>
    <property type="molecule type" value="Genomic_DNA"/>
</dbReference>
<gene>
    <name evidence="3" type="ORF">MVEN_01831000</name>
</gene>
<evidence type="ECO:0000259" key="2">
    <source>
        <dbReference type="Pfam" id="PF20152"/>
    </source>
</evidence>
<comment type="caution">
    <text evidence="3">The sequence shown here is derived from an EMBL/GenBank/DDBJ whole genome shotgun (WGS) entry which is preliminary data.</text>
</comment>
<sequence length="315" mass="34810">MDSAAAVSFDANGTIGAYQIGVLISYVLLGVTTTQTYIYYSRFPEDPAILKALVAFVWVCEVAHAICIAHALYQFTILDFGNPERLFSRLPISLDVAIFFSALIEQSVLGFFSFRIYTLSKKLYVPILIVLVTSVRLLGSMVTFVVTLRLPSLQSYTAHWGWLSIAQWCAGVFNDVLTTAALVVLLYNQRTSAQRRTVALVDKIIVWTIETGMLTSASAIFMMIFYLTMKERMIWLAAFVVAARMYSNSLLASLNSREALRSMKTTQVSLQSLASRPGIEILQTTTTNAVVDITAKFPSQPQSFQGAASTKNADV</sequence>
<dbReference type="InterPro" id="IPR045339">
    <property type="entry name" value="DUF6534"/>
</dbReference>
<keyword evidence="4" id="KW-1185">Reference proteome</keyword>
<reference evidence="3" key="1">
    <citation type="submission" date="2020-05" db="EMBL/GenBank/DDBJ databases">
        <title>Mycena genomes resolve the evolution of fungal bioluminescence.</title>
        <authorList>
            <person name="Tsai I.J."/>
        </authorList>
    </citation>
    <scope>NUCLEOTIDE SEQUENCE</scope>
    <source>
        <strain evidence="3">CCC161011</strain>
    </source>
</reference>
<dbReference type="Pfam" id="PF20152">
    <property type="entry name" value="DUF6534"/>
    <property type="match status" value="1"/>
</dbReference>
<proteinExistence type="predicted"/>
<keyword evidence="1" id="KW-1133">Transmembrane helix</keyword>
<organism evidence="3 4">
    <name type="scientific">Mycena venus</name>
    <dbReference type="NCBI Taxonomy" id="2733690"/>
    <lineage>
        <taxon>Eukaryota</taxon>
        <taxon>Fungi</taxon>
        <taxon>Dikarya</taxon>
        <taxon>Basidiomycota</taxon>
        <taxon>Agaricomycotina</taxon>
        <taxon>Agaricomycetes</taxon>
        <taxon>Agaricomycetidae</taxon>
        <taxon>Agaricales</taxon>
        <taxon>Marasmiineae</taxon>
        <taxon>Mycenaceae</taxon>
        <taxon>Mycena</taxon>
    </lineage>
</organism>
<evidence type="ECO:0000313" key="3">
    <source>
        <dbReference type="EMBL" id="KAF7342420.1"/>
    </source>
</evidence>
<feature type="domain" description="DUF6534" evidence="2">
    <location>
        <begin position="172"/>
        <end position="258"/>
    </location>
</feature>
<feature type="transmembrane region" description="Helical" evidence="1">
    <location>
        <begin position="92"/>
        <end position="112"/>
    </location>
</feature>
<evidence type="ECO:0000313" key="4">
    <source>
        <dbReference type="Proteomes" id="UP000620124"/>
    </source>
</evidence>
<feature type="transmembrane region" description="Helical" evidence="1">
    <location>
        <begin position="165"/>
        <end position="187"/>
    </location>
</feature>
<feature type="transmembrane region" description="Helical" evidence="1">
    <location>
        <begin position="233"/>
        <end position="254"/>
    </location>
</feature>
<feature type="transmembrane region" description="Helical" evidence="1">
    <location>
        <begin position="20"/>
        <end position="40"/>
    </location>
</feature>
<dbReference type="Proteomes" id="UP000620124">
    <property type="component" value="Unassembled WGS sequence"/>
</dbReference>
<keyword evidence="1" id="KW-0812">Transmembrane</keyword>
<dbReference type="PANTHER" id="PTHR40465">
    <property type="entry name" value="CHROMOSOME 1, WHOLE GENOME SHOTGUN SEQUENCE"/>
    <property type="match status" value="1"/>
</dbReference>
<dbReference type="OrthoDB" id="2535105at2759"/>
<keyword evidence="1" id="KW-0472">Membrane</keyword>
<feature type="transmembrane region" description="Helical" evidence="1">
    <location>
        <begin position="207"/>
        <end position="227"/>
    </location>
</feature>
<name>A0A8H6XJ10_9AGAR</name>
<feature type="transmembrane region" description="Helical" evidence="1">
    <location>
        <begin position="124"/>
        <end position="145"/>
    </location>
</feature>
<dbReference type="AlphaFoldDB" id="A0A8H6XJ10"/>
<evidence type="ECO:0000256" key="1">
    <source>
        <dbReference type="SAM" id="Phobius"/>
    </source>
</evidence>
<accession>A0A8H6XJ10</accession>
<protein>
    <recommendedName>
        <fullName evidence="2">DUF6534 domain-containing protein</fullName>
    </recommendedName>
</protein>
<dbReference type="PANTHER" id="PTHR40465:SF1">
    <property type="entry name" value="DUF6534 DOMAIN-CONTAINING PROTEIN"/>
    <property type="match status" value="1"/>
</dbReference>